<dbReference type="GO" id="GO:0006241">
    <property type="term" value="P:CTP biosynthetic process"/>
    <property type="evidence" value="ECO:0007669"/>
    <property type="project" value="InterPro"/>
</dbReference>
<comment type="caution">
    <text evidence="3">Lacks conserved residue(s) required for the propagation of feature annotation.</text>
</comment>
<evidence type="ECO:0000256" key="2">
    <source>
        <dbReference type="ARBA" id="ARBA00000937"/>
    </source>
</evidence>
<evidence type="ECO:0000256" key="3">
    <source>
        <dbReference type="PROSITE-ProRule" id="PRU00706"/>
    </source>
</evidence>
<dbReference type="InterPro" id="IPR001564">
    <property type="entry name" value="Nucleoside_diP_kinase"/>
</dbReference>
<dbReference type="PRINTS" id="PR01243">
    <property type="entry name" value="NUCDPKINASE"/>
</dbReference>
<dbReference type="InterPro" id="IPR034907">
    <property type="entry name" value="NDK-like_dom"/>
</dbReference>
<dbReference type="SUPFAM" id="SSF54919">
    <property type="entry name" value="Nucleoside diphosphate kinase, NDK"/>
    <property type="match status" value="1"/>
</dbReference>
<dbReference type="InterPro" id="IPR036850">
    <property type="entry name" value="NDK-like_dom_sf"/>
</dbReference>
<reference evidence="6 7" key="2">
    <citation type="submission" date="2019-11" db="EMBL/GenBank/DDBJ databases">
        <title>A de novo genome assembly of a pear dwarfing rootstock.</title>
        <authorList>
            <person name="Wang F."/>
            <person name="Wang J."/>
            <person name="Li S."/>
            <person name="Zhang Y."/>
            <person name="Fang M."/>
            <person name="Ma L."/>
            <person name="Zhao Y."/>
            <person name="Jiang S."/>
        </authorList>
    </citation>
    <scope>NUCLEOTIDE SEQUENCE [LARGE SCALE GENOMIC DNA]</scope>
    <source>
        <strain evidence="6">S2</strain>
        <tissue evidence="6">Leaf</tissue>
    </source>
</reference>
<reference evidence="6 7" key="1">
    <citation type="submission" date="2019-09" db="EMBL/GenBank/DDBJ databases">
        <authorList>
            <person name="Ou C."/>
        </authorList>
    </citation>
    <scope>NUCLEOTIDE SEQUENCE [LARGE SCALE GENOMIC DNA]</scope>
    <source>
        <strain evidence="6">S2</strain>
        <tissue evidence="6">Leaf</tissue>
    </source>
</reference>
<dbReference type="Proteomes" id="UP000327157">
    <property type="component" value="Unassembled WGS sequence"/>
</dbReference>
<gene>
    <name evidence="6" type="ORF">D8674_042916</name>
</gene>
<feature type="domain" description="Nucleoside diphosphate kinase-like" evidence="5">
    <location>
        <begin position="6"/>
        <end position="49"/>
    </location>
</feature>
<feature type="region of interest" description="Disordered" evidence="4">
    <location>
        <begin position="1"/>
        <end position="22"/>
    </location>
</feature>
<dbReference type="Gene3D" id="3.30.70.141">
    <property type="entry name" value="Nucleoside diphosphate kinase-like domain"/>
    <property type="match status" value="1"/>
</dbReference>
<dbReference type="Pfam" id="PF00334">
    <property type="entry name" value="NDK"/>
    <property type="match status" value="1"/>
</dbReference>
<dbReference type="GO" id="GO:0006228">
    <property type="term" value="P:UTP biosynthetic process"/>
    <property type="evidence" value="ECO:0007669"/>
    <property type="project" value="InterPro"/>
</dbReference>
<accession>A0A5N5I642</accession>
<comment type="catalytic activity">
    <reaction evidence="2">
        <text>a ribonucleoside 5'-diphosphate + ATP = a ribonucleoside 5'-triphosphate + ADP</text>
        <dbReference type="Rhea" id="RHEA:18113"/>
        <dbReference type="ChEBI" id="CHEBI:30616"/>
        <dbReference type="ChEBI" id="CHEBI:57930"/>
        <dbReference type="ChEBI" id="CHEBI:61557"/>
        <dbReference type="ChEBI" id="CHEBI:456216"/>
        <dbReference type="EC" id="2.7.4.6"/>
    </reaction>
</comment>
<protein>
    <recommendedName>
        <fullName evidence="5">Nucleoside diphosphate kinase-like domain-containing protein</fullName>
    </recommendedName>
</protein>
<dbReference type="GO" id="GO:0006183">
    <property type="term" value="P:GTP biosynthetic process"/>
    <property type="evidence" value="ECO:0007669"/>
    <property type="project" value="InterPro"/>
</dbReference>
<organism evidence="6 7">
    <name type="scientific">Pyrus ussuriensis x Pyrus communis</name>
    <dbReference type="NCBI Taxonomy" id="2448454"/>
    <lineage>
        <taxon>Eukaryota</taxon>
        <taxon>Viridiplantae</taxon>
        <taxon>Streptophyta</taxon>
        <taxon>Embryophyta</taxon>
        <taxon>Tracheophyta</taxon>
        <taxon>Spermatophyta</taxon>
        <taxon>Magnoliopsida</taxon>
        <taxon>eudicotyledons</taxon>
        <taxon>Gunneridae</taxon>
        <taxon>Pentapetalae</taxon>
        <taxon>rosids</taxon>
        <taxon>fabids</taxon>
        <taxon>Rosales</taxon>
        <taxon>Rosaceae</taxon>
        <taxon>Amygdaloideae</taxon>
        <taxon>Maleae</taxon>
        <taxon>Pyrus</taxon>
    </lineage>
</organism>
<comment type="similarity">
    <text evidence="3">Belongs to the NDK family.</text>
</comment>
<comment type="caution">
    <text evidence="6">The sequence shown here is derived from an EMBL/GenBank/DDBJ whole genome shotgun (WGS) entry which is preliminary data.</text>
</comment>
<keyword evidence="7" id="KW-1185">Reference proteome</keyword>
<sequence>MTSGQNQKIISATNPAEPAPRTIRGDHAIEIGRNIIHVTDSGESARRRLHCGSPMVLLTGSAAFSTGSIDEKSTSTGCCPSSYSLSRLVF</sequence>
<dbReference type="GO" id="GO:0004550">
    <property type="term" value="F:nucleoside diphosphate kinase activity"/>
    <property type="evidence" value="ECO:0007669"/>
    <property type="project" value="UniProtKB-EC"/>
</dbReference>
<dbReference type="AlphaFoldDB" id="A0A5N5I642"/>
<name>A0A5N5I642_9ROSA</name>
<evidence type="ECO:0000313" key="7">
    <source>
        <dbReference type="Proteomes" id="UP000327157"/>
    </source>
</evidence>
<evidence type="ECO:0000313" key="6">
    <source>
        <dbReference type="EMBL" id="KAB2634667.1"/>
    </source>
</evidence>
<proteinExistence type="inferred from homology"/>
<evidence type="ECO:0000256" key="4">
    <source>
        <dbReference type="SAM" id="MobiDB-lite"/>
    </source>
</evidence>
<dbReference type="EMBL" id="SMOL01000040">
    <property type="protein sequence ID" value="KAB2634667.1"/>
    <property type="molecule type" value="Genomic_DNA"/>
</dbReference>
<comment type="catalytic activity">
    <reaction evidence="1">
        <text>a 2'-deoxyribonucleoside 5'-diphosphate + ATP = a 2'-deoxyribonucleoside 5'-triphosphate + ADP</text>
        <dbReference type="Rhea" id="RHEA:44640"/>
        <dbReference type="ChEBI" id="CHEBI:30616"/>
        <dbReference type="ChEBI" id="CHEBI:61560"/>
        <dbReference type="ChEBI" id="CHEBI:73316"/>
        <dbReference type="ChEBI" id="CHEBI:456216"/>
        <dbReference type="EC" id="2.7.4.6"/>
    </reaction>
</comment>
<evidence type="ECO:0000259" key="5">
    <source>
        <dbReference type="Pfam" id="PF00334"/>
    </source>
</evidence>
<feature type="compositionally biased region" description="Polar residues" evidence="4">
    <location>
        <begin position="1"/>
        <end position="14"/>
    </location>
</feature>
<dbReference type="OrthoDB" id="2162449at2759"/>
<evidence type="ECO:0000256" key="1">
    <source>
        <dbReference type="ARBA" id="ARBA00000082"/>
    </source>
</evidence>
<dbReference type="PROSITE" id="PS51374">
    <property type="entry name" value="NDPK_LIKE"/>
    <property type="match status" value="1"/>
</dbReference>